<dbReference type="Proteomes" id="UP000051221">
    <property type="component" value="Unassembled WGS sequence"/>
</dbReference>
<dbReference type="InterPro" id="IPR000620">
    <property type="entry name" value="EamA_dom"/>
</dbReference>
<feature type="domain" description="EamA" evidence="7">
    <location>
        <begin position="21"/>
        <end position="152"/>
    </location>
</feature>
<feature type="transmembrane region" description="Helical" evidence="6">
    <location>
        <begin position="197"/>
        <end position="216"/>
    </location>
</feature>
<dbReference type="Pfam" id="PF00892">
    <property type="entry name" value="EamA"/>
    <property type="match status" value="2"/>
</dbReference>
<feature type="transmembrane region" description="Helical" evidence="6">
    <location>
        <begin position="261"/>
        <end position="279"/>
    </location>
</feature>
<dbReference type="InterPro" id="IPR037185">
    <property type="entry name" value="EmrE-like"/>
</dbReference>
<dbReference type="AlphaFoldDB" id="A0A0Q2RPC2"/>
<evidence type="ECO:0000256" key="6">
    <source>
        <dbReference type="SAM" id="Phobius"/>
    </source>
</evidence>
<dbReference type="GeneID" id="50535979"/>
<sequence>MTSLVKRLKSSPKHTIWITLGLLALPPLFWAGNFIVGRSVRGDIPPLTLSFDRWLIASLILLPFTYKTLRREWRLYWQYRTRIVIASITGVAAFNSLIYLGLQTTTASNALILNSFIPLLIMLFGSLFFKLTLSAKQWLGMSISFVGVLSIISRGEWSNLTSLSFNQGDMVVFLAMVSWAIYTLVIQRMPKEMNRIGLMSVQMFLGLLVVLPFYLWEVHSGALPNWNNHTLLALAYVGIVPSVLAYLLYTAGVERLGPAKVGLSIHLIPVFGVLLSIALLGESLHLYQISGMALIFLGILLS</sequence>
<evidence type="ECO:0000259" key="7">
    <source>
        <dbReference type="Pfam" id="PF00892"/>
    </source>
</evidence>
<dbReference type="SUPFAM" id="SSF103481">
    <property type="entry name" value="Multidrug resistance efflux transporter EmrE"/>
    <property type="match status" value="2"/>
</dbReference>
<feature type="domain" description="EamA" evidence="7">
    <location>
        <begin position="168"/>
        <end position="301"/>
    </location>
</feature>
<gene>
    <name evidence="8" type="ORF">AMR76_11090</name>
</gene>
<dbReference type="InterPro" id="IPR050638">
    <property type="entry name" value="AA-Vitamin_Transporters"/>
</dbReference>
<keyword evidence="9" id="KW-1185">Reference proteome</keyword>
<dbReference type="InParanoid" id="A0A0Q2RPC2"/>
<dbReference type="OrthoDB" id="4167046at2"/>
<evidence type="ECO:0000313" key="8">
    <source>
        <dbReference type="EMBL" id="KQH85822.1"/>
    </source>
</evidence>
<comment type="similarity">
    <text evidence="2">Belongs to the EamA transporter family.</text>
</comment>
<dbReference type="PANTHER" id="PTHR32322">
    <property type="entry name" value="INNER MEMBRANE TRANSPORTER"/>
    <property type="match status" value="1"/>
</dbReference>
<keyword evidence="5 6" id="KW-0472">Membrane</keyword>
<evidence type="ECO:0000256" key="2">
    <source>
        <dbReference type="ARBA" id="ARBA00007362"/>
    </source>
</evidence>
<dbReference type="GO" id="GO:0016020">
    <property type="term" value="C:membrane"/>
    <property type="evidence" value="ECO:0007669"/>
    <property type="project" value="UniProtKB-SubCell"/>
</dbReference>
<organism evidence="8 9">
    <name type="scientific">Vibrio furnissii</name>
    <dbReference type="NCBI Taxonomy" id="29494"/>
    <lineage>
        <taxon>Bacteria</taxon>
        <taxon>Pseudomonadati</taxon>
        <taxon>Pseudomonadota</taxon>
        <taxon>Gammaproteobacteria</taxon>
        <taxon>Vibrionales</taxon>
        <taxon>Vibrionaceae</taxon>
        <taxon>Vibrio</taxon>
    </lineage>
</organism>
<dbReference type="FunCoup" id="A0A0Q2RPC2">
    <property type="interactions" value="81"/>
</dbReference>
<dbReference type="RefSeq" id="WP_004725167.1">
    <property type="nucleotide sequence ID" value="NZ_CABLCD010000013.1"/>
</dbReference>
<keyword evidence="4 6" id="KW-1133">Transmembrane helix</keyword>
<feature type="transmembrane region" description="Helical" evidence="6">
    <location>
        <begin position="167"/>
        <end position="185"/>
    </location>
</feature>
<evidence type="ECO:0000256" key="4">
    <source>
        <dbReference type="ARBA" id="ARBA00022989"/>
    </source>
</evidence>
<evidence type="ECO:0000256" key="5">
    <source>
        <dbReference type="ARBA" id="ARBA00023136"/>
    </source>
</evidence>
<feature type="transmembrane region" description="Helical" evidence="6">
    <location>
        <begin position="228"/>
        <end position="249"/>
    </location>
</feature>
<dbReference type="EMBL" id="LKHS01000009">
    <property type="protein sequence ID" value="KQH85822.1"/>
    <property type="molecule type" value="Genomic_DNA"/>
</dbReference>
<comment type="caution">
    <text evidence="8">The sequence shown here is derived from an EMBL/GenBank/DDBJ whole genome shotgun (WGS) entry which is preliminary data.</text>
</comment>
<feature type="transmembrane region" description="Helical" evidence="6">
    <location>
        <begin position="108"/>
        <end position="129"/>
    </location>
</feature>
<dbReference type="PANTHER" id="PTHR32322:SF2">
    <property type="entry name" value="EAMA DOMAIN-CONTAINING PROTEIN"/>
    <property type="match status" value="1"/>
</dbReference>
<evidence type="ECO:0000313" key="9">
    <source>
        <dbReference type="Proteomes" id="UP000051221"/>
    </source>
</evidence>
<reference evidence="8 9" key="1">
    <citation type="submission" date="2015-08" db="EMBL/GenBank/DDBJ databases">
        <title>Antibacterial properties of a collection of Vibrionaceae strains.</title>
        <authorList>
            <person name="Giubergia S."/>
        </authorList>
    </citation>
    <scope>NUCLEOTIDE SEQUENCE [LARGE SCALE GENOMIC DNA]</scope>
    <source>
        <strain evidence="8 9">S0821</strain>
    </source>
</reference>
<accession>A0A0Q2RPC2</accession>
<proteinExistence type="inferred from homology"/>
<protein>
    <recommendedName>
        <fullName evidence="7">EamA domain-containing protein</fullName>
    </recommendedName>
</protein>
<comment type="subcellular location">
    <subcellularLocation>
        <location evidence="1">Membrane</location>
        <topology evidence="1">Multi-pass membrane protein</topology>
    </subcellularLocation>
</comment>
<keyword evidence="3 6" id="KW-0812">Transmembrane</keyword>
<evidence type="ECO:0000256" key="1">
    <source>
        <dbReference type="ARBA" id="ARBA00004141"/>
    </source>
</evidence>
<evidence type="ECO:0000256" key="3">
    <source>
        <dbReference type="ARBA" id="ARBA00022692"/>
    </source>
</evidence>
<feature type="transmembrane region" description="Helical" evidence="6">
    <location>
        <begin position="285"/>
        <end position="301"/>
    </location>
</feature>
<feature type="transmembrane region" description="Helical" evidence="6">
    <location>
        <begin position="138"/>
        <end position="155"/>
    </location>
</feature>
<name>A0A0Q2RPC2_VIBFU</name>
<feature type="transmembrane region" description="Helical" evidence="6">
    <location>
        <begin position="81"/>
        <end position="102"/>
    </location>
</feature>